<feature type="compositionally biased region" description="Low complexity" evidence="6">
    <location>
        <begin position="569"/>
        <end position="583"/>
    </location>
</feature>
<dbReference type="InterPro" id="IPR036188">
    <property type="entry name" value="FAD/NAD-bd_sf"/>
</dbReference>
<comment type="cofactor">
    <cofactor evidence="5">
        <name>Fe(2+)</name>
        <dbReference type="ChEBI" id="CHEBI:29033"/>
    </cofactor>
    <text evidence="5">Binds 1 Fe(2+) ion per subunit.</text>
</comment>
<evidence type="ECO:0000256" key="3">
    <source>
        <dbReference type="ARBA" id="ARBA00023002"/>
    </source>
</evidence>
<dbReference type="AlphaFoldDB" id="A0AA39XNL9"/>
<keyword evidence="2 5" id="KW-0479">Metal-binding</keyword>
<dbReference type="PANTHER" id="PTHR10543">
    <property type="entry name" value="BETA-CAROTENE DIOXYGENASE"/>
    <property type="match status" value="1"/>
</dbReference>
<evidence type="ECO:0000313" key="8">
    <source>
        <dbReference type="Proteomes" id="UP001174934"/>
    </source>
</evidence>
<proteinExistence type="inferred from homology"/>
<dbReference type="Pfam" id="PF03055">
    <property type="entry name" value="RPE65"/>
    <property type="match status" value="2"/>
</dbReference>
<accession>A0AA39XNL9</accession>
<dbReference type="EMBL" id="JAULSR010000001">
    <property type="protein sequence ID" value="KAK0637353.1"/>
    <property type="molecule type" value="Genomic_DNA"/>
</dbReference>
<gene>
    <name evidence="7" type="ORF">B0T17DRAFT_613953</name>
</gene>
<evidence type="ECO:0000256" key="4">
    <source>
        <dbReference type="ARBA" id="ARBA00023004"/>
    </source>
</evidence>
<keyword evidence="4 5" id="KW-0408">Iron</keyword>
<comment type="similarity">
    <text evidence="1">Belongs to the carotenoid oxygenase family.</text>
</comment>
<evidence type="ECO:0000313" key="7">
    <source>
        <dbReference type="EMBL" id="KAK0637353.1"/>
    </source>
</evidence>
<comment type="caution">
    <text evidence="7">The sequence shown here is derived from an EMBL/GenBank/DDBJ whole genome shotgun (WGS) entry which is preliminary data.</text>
</comment>
<dbReference type="Gene3D" id="3.50.50.60">
    <property type="entry name" value="FAD/NAD(P)-binding domain"/>
    <property type="match status" value="1"/>
</dbReference>
<organism evidence="7 8">
    <name type="scientific">Bombardia bombarda</name>
    <dbReference type="NCBI Taxonomy" id="252184"/>
    <lineage>
        <taxon>Eukaryota</taxon>
        <taxon>Fungi</taxon>
        <taxon>Dikarya</taxon>
        <taxon>Ascomycota</taxon>
        <taxon>Pezizomycotina</taxon>
        <taxon>Sordariomycetes</taxon>
        <taxon>Sordariomycetidae</taxon>
        <taxon>Sordariales</taxon>
        <taxon>Lasiosphaeriaceae</taxon>
        <taxon>Bombardia</taxon>
    </lineage>
</organism>
<dbReference type="GO" id="GO:0046872">
    <property type="term" value="F:metal ion binding"/>
    <property type="evidence" value="ECO:0007669"/>
    <property type="project" value="UniProtKB-KW"/>
</dbReference>
<evidence type="ECO:0000256" key="6">
    <source>
        <dbReference type="SAM" id="MobiDB-lite"/>
    </source>
</evidence>
<feature type="region of interest" description="Disordered" evidence="6">
    <location>
        <begin position="569"/>
        <end position="595"/>
    </location>
</feature>
<evidence type="ECO:0000256" key="5">
    <source>
        <dbReference type="PIRSR" id="PIRSR604294-1"/>
    </source>
</evidence>
<name>A0AA39XNL9_9PEZI</name>
<dbReference type="InterPro" id="IPR004294">
    <property type="entry name" value="Carotenoid_Oase"/>
</dbReference>
<sequence>MSVCLETLANTILAQVEFALSFLDKIQREGVKSAVVSGQANTEFNDYKDEVMGLLAFSGDCNSWYKGGTATGRIVGPWPGSVNHFLESVRNPRLQDFEFEYVTPTNRFAYLGRGLVVFSVYGYLTAIGVNHTMAHIFELAESLSSPTGQSPLYTNGIHNPSTPSNKIPPTETFSGFNRLSRIEADLHDLEITGLIPADIDGTFFRIQPDHRFAPVYESDIHFNGDGNVTAIRIAAGRAHFRQRYVHTDRYDYESRENEALFGKYRNPYTDNEAVKGVIRTAANTNVVFWRRMLLATKEDGPAWAMGPETLETIGRYDFEGQVLSLTMTAHPKFDAKRGKMVCYGYEAGGDGNDRSRDIVVYTINSEGVKTEECWYKAPGRWRERNDRFTTKKYNHYWQCAIDDAKPYDFPKCGSPAGGLFNRLGRFTWDGTTTETLWAGPCATFQEPAFIPRAGSNEEGDGYLVVLLNHLDELRNDILILDAKNIAQGPVAVIHLPFKLRLGLHGNFVDQSEITAWKGKREKELGPVEAAREPLPWQKKEEILDDRYLPTTITAITSAAVPVPYPAAGDDAGAPAVPADSPPSNTKKNEEDAWMSSSMREERVWEACMQPRICRAASPPGMQFMDIWV</sequence>
<dbReference type="Proteomes" id="UP001174934">
    <property type="component" value="Unassembled WGS sequence"/>
</dbReference>
<feature type="binding site" evidence="5">
    <location>
        <position position="330"/>
    </location>
    <ligand>
        <name>Fe cation</name>
        <dbReference type="ChEBI" id="CHEBI:24875"/>
        <note>catalytic</note>
    </ligand>
</feature>
<evidence type="ECO:0000256" key="2">
    <source>
        <dbReference type="ARBA" id="ARBA00022723"/>
    </source>
</evidence>
<keyword evidence="8" id="KW-1185">Reference proteome</keyword>
<dbReference type="GO" id="GO:0010436">
    <property type="term" value="F:carotenoid dioxygenase activity"/>
    <property type="evidence" value="ECO:0007669"/>
    <property type="project" value="TreeGrafter"/>
</dbReference>
<reference evidence="7" key="1">
    <citation type="submission" date="2023-06" db="EMBL/GenBank/DDBJ databases">
        <title>Genome-scale phylogeny and comparative genomics of the fungal order Sordariales.</title>
        <authorList>
            <consortium name="Lawrence Berkeley National Laboratory"/>
            <person name="Hensen N."/>
            <person name="Bonometti L."/>
            <person name="Westerberg I."/>
            <person name="Brannstrom I.O."/>
            <person name="Guillou S."/>
            <person name="Cros-Aarteil S."/>
            <person name="Calhoun S."/>
            <person name="Haridas S."/>
            <person name="Kuo A."/>
            <person name="Mondo S."/>
            <person name="Pangilinan J."/>
            <person name="Riley R."/>
            <person name="LaButti K."/>
            <person name="Andreopoulos B."/>
            <person name="Lipzen A."/>
            <person name="Chen C."/>
            <person name="Yanf M."/>
            <person name="Daum C."/>
            <person name="Ng V."/>
            <person name="Clum A."/>
            <person name="Steindorff A."/>
            <person name="Ohm R."/>
            <person name="Martin F."/>
            <person name="Silar P."/>
            <person name="Natvig D."/>
            <person name="Lalanne C."/>
            <person name="Gautier V."/>
            <person name="Ament-velasquez S.L."/>
            <person name="Kruys A."/>
            <person name="Hutchinson M.I."/>
            <person name="Powell A.J."/>
            <person name="Barry K."/>
            <person name="Miller A.N."/>
            <person name="Grigoriev I.V."/>
            <person name="Debuchy R."/>
            <person name="Gladieux P."/>
            <person name="Thoren M.H."/>
            <person name="Johannesson H."/>
        </authorList>
    </citation>
    <scope>NUCLEOTIDE SEQUENCE</scope>
    <source>
        <strain evidence="7">SMH3391-2</strain>
    </source>
</reference>
<evidence type="ECO:0000256" key="1">
    <source>
        <dbReference type="ARBA" id="ARBA00006787"/>
    </source>
</evidence>
<dbReference type="GO" id="GO:0016121">
    <property type="term" value="P:carotene catabolic process"/>
    <property type="evidence" value="ECO:0007669"/>
    <property type="project" value="TreeGrafter"/>
</dbReference>
<keyword evidence="3" id="KW-0560">Oxidoreductase</keyword>
<dbReference type="PANTHER" id="PTHR10543:SF89">
    <property type="entry name" value="CAROTENOID 9,10(9',10')-CLEAVAGE DIOXYGENASE 1"/>
    <property type="match status" value="1"/>
</dbReference>
<protein>
    <submittedName>
        <fullName evidence="7">Retinal pigment epithelial membrane protein-domain-containing protein</fullName>
    </submittedName>
</protein>